<dbReference type="AlphaFoldDB" id="A0A9W8HUU0"/>
<dbReference type="InterPro" id="IPR029033">
    <property type="entry name" value="His_PPase_superfam"/>
</dbReference>
<dbReference type="EMBL" id="JANBUO010000888">
    <property type="protein sequence ID" value="KAJ2801002.1"/>
    <property type="molecule type" value="Genomic_DNA"/>
</dbReference>
<dbReference type="SUPFAM" id="SSF53254">
    <property type="entry name" value="Phosphoglycerate mutase-like"/>
    <property type="match status" value="1"/>
</dbReference>
<dbReference type="PROSITE" id="PS00778">
    <property type="entry name" value="HIS_ACID_PHOSPHAT_2"/>
    <property type="match status" value="1"/>
</dbReference>
<reference evidence="3" key="1">
    <citation type="submission" date="2022-07" db="EMBL/GenBank/DDBJ databases">
        <title>Phylogenomic reconstructions and comparative analyses of Kickxellomycotina fungi.</title>
        <authorList>
            <person name="Reynolds N.K."/>
            <person name="Stajich J.E."/>
            <person name="Barry K."/>
            <person name="Grigoriev I.V."/>
            <person name="Crous P."/>
            <person name="Smith M.E."/>
        </authorList>
    </citation>
    <scope>NUCLEOTIDE SEQUENCE</scope>
    <source>
        <strain evidence="3">NRRL 1565</strain>
    </source>
</reference>
<evidence type="ECO:0000256" key="1">
    <source>
        <dbReference type="ARBA" id="ARBA00005375"/>
    </source>
</evidence>
<comment type="similarity">
    <text evidence="1">Belongs to the histidine acid phosphatase family.</text>
</comment>
<dbReference type="Gene3D" id="3.40.50.1240">
    <property type="entry name" value="Phosphoglycerate mutase-like"/>
    <property type="match status" value="1"/>
</dbReference>
<dbReference type="PANTHER" id="PTHR11567">
    <property type="entry name" value="ACID PHOSPHATASE-RELATED"/>
    <property type="match status" value="1"/>
</dbReference>
<evidence type="ECO:0000313" key="4">
    <source>
        <dbReference type="Proteomes" id="UP001140094"/>
    </source>
</evidence>
<dbReference type="Proteomes" id="UP001140094">
    <property type="component" value="Unassembled WGS sequence"/>
</dbReference>
<dbReference type="OrthoDB" id="10257284at2759"/>
<protein>
    <recommendedName>
        <fullName evidence="5">Phosphoglycerate mutase-like protein</fullName>
    </recommendedName>
</protein>
<keyword evidence="2" id="KW-0378">Hydrolase</keyword>
<keyword evidence="4" id="KW-1185">Reference proteome</keyword>
<organism evidence="3 4">
    <name type="scientific">Coemansia guatemalensis</name>
    <dbReference type="NCBI Taxonomy" id="2761395"/>
    <lineage>
        <taxon>Eukaryota</taxon>
        <taxon>Fungi</taxon>
        <taxon>Fungi incertae sedis</taxon>
        <taxon>Zoopagomycota</taxon>
        <taxon>Kickxellomycotina</taxon>
        <taxon>Kickxellomycetes</taxon>
        <taxon>Kickxellales</taxon>
        <taxon>Kickxellaceae</taxon>
        <taxon>Coemansia</taxon>
    </lineage>
</organism>
<dbReference type="PANTHER" id="PTHR11567:SF110">
    <property type="entry name" value="2-PHOSPHOXYLOSE PHOSPHATASE 1"/>
    <property type="match status" value="1"/>
</dbReference>
<evidence type="ECO:0000256" key="2">
    <source>
        <dbReference type="ARBA" id="ARBA00022801"/>
    </source>
</evidence>
<evidence type="ECO:0008006" key="5">
    <source>
        <dbReference type="Google" id="ProtNLM"/>
    </source>
</evidence>
<evidence type="ECO:0000313" key="3">
    <source>
        <dbReference type="EMBL" id="KAJ2801002.1"/>
    </source>
</evidence>
<dbReference type="PROSITE" id="PS00616">
    <property type="entry name" value="HIS_ACID_PHOSPHAT_1"/>
    <property type="match status" value="1"/>
</dbReference>
<dbReference type="InterPro" id="IPR000560">
    <property type="entry name" value="His_Pase_clade-2"/>
</dbReference>
<dbReference type="Pfam" id="PF00328">
    <property type="entry name" value="His_Phos_2"/>
    <property type="match status" value="1"/>
</dbReference>
<comment type="caution">
    <text evidence="3">The sequence shown here is derived from an EMBL/GenBank/DDBJ whole genome shotgun (WGS) entry which is preliminary data.</text>
</comment>
<dbReference type="InterPro" id="IPR033379">
    <property type="entry name" value="Acid_Pase_AS"/>
</dbReference>
<gene>
    <name evidence="3" type="ORF">H4R20_003844</name>
</gene>
<dbReference type="GO" id="GO:0016791">
    <property type="term" value="F:phosphatase activity"/>
    <property type="evidence" value="ECO:0007669"/>
    <property type="project" value="TreeGrafter"/>
</dbReference>
<proteinExistence type="inferred from homology"/>
<accession>A0A9W8HUU0</accession>
<dbReference type="CDD" id="cd07061">
    <property type="entry name" value="HP_HAP_like"/>
    <property type="match status" value="1"/>
</dbReference>
<dbReference type="InterPro" id="IPR050645">
    <property type="entry name" value="Histidine_acid_phosphatase"/>
</dbReference>
<sequence>MATPSNSDETVLNSIQARLPKLTREFIAEHYPQQVSVVHVDLLTRHGERTPVAHRIPEISPKNWNFCATGNQLHQDFLRAIGHYTNDPDTSKESAQQWQNHVFKKDSRHGGTVFGISSAKAPHPNDSSQPTAAICGFGQITDLGRQSMTALGAHMRALYIDTLGLLPASLQSGGSDDLYLRTTSYTRALESLQHTLGGLYPDPPAGSQPLRIHVRPSERDNMFPDFDCKNMVRQFVRLNTQSLERVADEYKQLYQDMLNIPSLKSFFDSEFNPGKARVAISVLDIVAPMRVHGLPLPEGIDDKLISRVAHMAAVEYLHSGWDMVALTRMQLGRLVHELAGKIAAAAEADRANALIQQPRLGIYSGHDTTLAPLLAAFGHDATAREHRAPKDLIWPPFGASIRIELLKDTTTPHPNVQPAWEESQADTTADISKVLFEKRIRPTSVPDSLYRWLPRRVHGRPSAQMNPRAARDYYVRVWYNDRILRLPTCRDPGAHHSQLGPAVCTLDGFFKQIAQFASSDKEARSECQLSRAETSA</sequence>
<name>A0A9W8HUU0_9FUNG</name>